<keyword evidence="2" id="KW-0067">ATP-binding</keyword>
<evidence type="ECO:0000256" key="1">
    <source>
        <dbReference type="ARBA" id="ARBA00022741"/>
    </source>
</evidence>
<dbReference type="Gene3D" id="3.40.50.300">
    <property type="entry name" value="P-loop containing nucleotide triphosphate hydrolases"/>
    <property type="match status" value="1"/>
</dbReference>
<dbReference type="GO" id="GO:0006298">
    <property type="term" value="P:mismatch repair"/>
    <property type="evidence" value="ECO:0007669"/>
    <property type="project" value="InterPro"/>
</dbReference>
<dbReference type="InterPro" id="IPR027417">
    <property type="entry name" value="P-loop_NTPase"/>
</dbReference>
<keyword evidence="3" id="KW-0238">DNA-binding</keyword>
<organism evidence="6">
    <name type="scientific">viral metagenome</name>
    <dbReference type="NCBI Taxonomy" id="1070528"/>
    <lineage>
        <taxon>unclassified sequences</taxon>
        <taxon>metagenomes</taxon>
        <taxon>organismal metagenomes</taxon>
    </lineage>
</organism>
<name>A0A6C0L7S7_9ZZZZ</name>
<dbReference type="EMBL" id="MN740440">
    <property type="protein sequence ID" value="QHU26447.1"/>
    <property type="molecule type" value="Genomic_DNA"/>
</dbReference>
<evidence type="ECO:0000256" key="4">
    <source>
        <dbReference type="SAM" id="Phobius"/>
    </source>
</evidence>
<dbReference type="GO" id="GO:0005524">
    <property type="term" value="F:ATP binding"/>
    <property type="evidence" value="ECO:0007669"/>
    <property type="project" value="UniProtKB-KW"/>
</dbReference>
<dbReference type="PANTHER" id="PTHR11361">
    <property type="entry name" value="DNA MISMATCH REPAIR PROTEIN MUTS FAMILY MEMBER"/>
    <property type="match status" value="1"/>
</dbReference>
<feature type="transmembrane region" description="Helical" evidence="4">
    <location>
        <begin position="114"/>
        <end position="135"/>
    </location>
</feature>
<keyword evidence="4" id="KW-0812">Transmembrane</keyword>
<protein>
    <recommendedName>
        <fullName evidence="5">DNA mismatch repair proteins mutS family domain-containing protein</fullName>
    </recommendedName>
</protein>
<dbReference type="GO" id="GO:0030983">
    <property type="term" value="F:mismatched DNA binding"/>
    <property type="evidence" value="ECO:0007669"/>
    <property type="project" value="InterPro"/>
</dbReference>
<dbReference type="InterPro" id="IPR000432">
    <property type="entry name" value="DNA_mismatch_repair_MutS_C"/>
</dbReference>
<reference evidence="6" key="1">
    <citation type="journal article" date="2020" name="Nature">
        <title>Giant virus diversity and host interactions through global metagenomics.</title>
        <authorList>
            <person name="Schulz F."/>
            <person name="Roux S."/>
            <person name="Paez-Espino D."/>
            <person name="Jungbluth S."/>
            <person name="Walsh D.A."/>
            <person name="Denef V.J."/>
            <person name="McMahon K.D."/>
            <person name="Konstantinidis K.T."/>
            <person name="Eloe-Fadrosh E.A."/>
            <person name="Kyrpides N.C."/>
            <person name="Woyke T."/>
        </authorList>
    </citation>
    <scope>NUCLEOTIDE SEQUENCE</scope>
    <source>
        <strain evidence="6">GVMAG-M-3300027759-16</strain>
    </source>
</reference>
<keyword evidence="4" id="KW-1133">Transmembrane helix</keyword>
<dbReference type="PANTHER" id="PTHR11361:SF34">
    <property type="entry name" value="DNA MISMATCH REPAIR PROTEIN MSH1, MITOCHONDRIAL"/>
    <property type="match status" value="1"/>
</dbReference>
<proteinExistence type="predicted"/>
<dbReference type="Pfam" id="PF00488">
    <property type="entry name" value="MutS_V"/>
    <property type="match status" value="1"/>
</dbReference>
<dbReference type="AlphaFoldDB" id="A0A6C0L7S7"/>
<evidence type="ECO:0000256" key="2">
    <source>
        <dbReference type="ARBA" id="ARBA00022840"/>
    </source>
</evidence>
<sequence>MDSTLTRVLGITNPFTQAQVQEGILAWPTDLEVCRKRQAVFASMKKRIDKYTTLNTERTLKEIEESAVTLEPFLREPTPIETEGYSQVLFQGTPWSAINYIPFTLVILSMYKSYIVPAVSLLLPLLTWILPYILLRVMYNVPIEFSEYTSLLWKMWNGQRIPTTPEELLNPLPDPPVDAGTRIKQLVQNGWTLFTLAQTMWQPIQQAIHFTKLDADCLLNGSMVVRLKENATFLITHWSPWLPCWLKDWIPLCPSDTRQAFAFIVETPFWLPHMFRALGRFELLFRLAQQPDTVPVSFVDAKNPVLMLRNFGDASIELRKRVLSSISLGGKAPRHSIVTGPNRGGKSSSMRGVLMNIILAHSFGAVFAEKGQMSYISWIADGMRLDDQPGTVSMFEREVGFASSVLQKRDGAGFVVYDELFHSTNPPDAIRTSELFCQAFWKKENCISMISTHVYSLAKSAPPDTVKQLCVEAHVEDKRLVLSYKLKRGICELSSVDSLLKQYALLD</sequence>
<evidence type="ECO:0000259" key="5">
    <source>
        <dbReference type="SMART" id="SM00534"/>
    </source>
</evidence>
<dbReference type="SMART" id="SM00534">
    <property type="entry name" value="MUTSac"/>
    <property type="match status" value="1"/>
</dbReference>
<accession>A0A6C0L7S7</accession>
<dbReference type="InterPro" id="IPR045076">
    <property type="entry name" value="MutS"/>
</dbReference>
<keyword evidence="4" id="KW-0472">Membrane</keyword>
<evidence type="ECO:0000313" key="6">
    <source>
        <dbReference type="EMBL" id="QHU26447.1"/>
    </source>
</evidence>
<evidence type="ECO:0000256" key="3">
    <source>
        <dbReference type="ARBA" id="ARBA00023125"/>
    </source>
</evidence>
<dbReference type="SUPFAM" id="SSF52540">
    <property type="entry name" value="P-loop containing nucleoside triphosphate hydrolases"/>
    <property type="match status" value="1"/>
</dbReference>
<keyword evidence="1" id="KW-0547">Nucleotide-binding</keyword>
<feature type="domain" description="DNA mismatch repair proteins mutS family" evidence="5">
    <location>
        <begin position="333"/>
        <end position="505"/>
    </location>
</feature>
<dbReference type="GO" id="GO:0140664">
    <property type="term" value="F:ATP-dependent DNA damage sensor activity"/>
    <property type="evidence" value="ECO:0007669"/>
    <property type="project" value="InterPro"/>
</dbReference>